<evidence type="ECO:0000313" key="5">
    <source>
        <dbReference type="EMBL" id="SIN80496.1"/>
    </source>
</evidence>
<dbReference type="Gene3D" id="3.90.470.20">
    <property type="entry name" value="4'-phosphopantetheinyl transferase domain"/>
    <property type="match status" value="2"/>
</dbReference>
<sequence>MIMGKVFCDQIRVIEWRKSCDYNLDNHFDIWRIYIPDHLDMLDHLSDTLSEEELNRFNNYKDTEDRNRHLLARYFVRKISSDYLKVDPNSFEIDYLENNKPYFKYYPHFNFNISHSGDYIVIGFANRWSVGVDIEFMNSQLDLYDMIINCMSNYEISMILNSEAPRAVFFKHWTRKESLLKGVGLGLTDRIKDVACVDGLNLIPSDLSSFASSWKIWSFEMGEYCVSIAHDSAVRIIRFYQL</sequence>
<dbReference type="GO" id="GO:0000287">
    <property type="term" value="F:magnesium ion binding"/>
    <property type="evidence" value="ECO:0007669"/>
    <property type="project" value="InterPro"/>
</dbReference>
<dbReference type="STRING" id="226505.SAMN05444394_1952"/>
<dbReference type="InterPro" id="IPR050559">
    <property type="entry name" value="P-Pant_transferase_sf"/>
</dbReference>
<evidence type="ECO:0000313" key="6">
    <source>
        <dbReference type="Proteomes" id="UP000185221"/>
    </source>
</evidence>
<dbReference type="SUPFAM" id="SSF56214">
    <property type="entry name" value="4'-phosphopantetheinyl transferase"/>
    <property type="match status" value="2"/>
</dbReference>
<keyword evidence="2 5" id="KW-0808">Transferase</keyword>
<dbReference type="PANTHER" id="PTHR12215:SF10">
    <property type="entry name" value="L-AMINOADIPATE-SEMIALDEHYDE DEHYDROGENASE-PHOSPHOPANTETHEINYL TRANSFERASE"/>
    <property type="match status" value="1"/>
</dbReference>
<protein>
    <submittedName>
        <fullName evidence="5">4'-phosphopantetheinyl transferase</fullName>
    </submittedName>
</protein>
<dbReference type="InterPro" id="IPR008278">
    <property type="entry name" value="4-PPantetheinyl_Trfase_dom"/>
</dbReference>
<organism evidence="5 6">
    <name type="scientific">Algoriphagus halophilus</name>
    <dbReference type="NCBI Taxonomy" id="226505"/>
    <lineage>
        <taxon>Bacteria</taxon>
        <taxon>Pseudomonadati</taxon>
        <taxon>Bacteroidota</taxon>
        <taxon>Cytophagia</taxon>
        <taxon>Cytophagales</taxon>
        <taxon>Cyclobacteriaceae</taxon>
        <taxon>Algoriphagus</taxon>
    </lineage>
</organism>
<keyword evidence="6" id="KW-1185">Reference proteome</keyword>
<dbReference type="GO" id="GO:0019878">
    <property type="term" value="P:lysine biosynthetic process via aminoadipic acid"/>
    <property type="evidence" value="ECO:0007669"/>
    <property type="project" value="TreeGrafter"/>
</dbReference>
<dbReference type="Proteomes" id="UP000185221">
    <property type="component" value="Unassembled WGS sequence"/>
</dbReference>
<proteinExistence type="inferred from homology"/>
<name>A0A1N6EBX1_9BACT</name>
<dbReference type="AlphaFoldDB" id="A0A1N6EBX1"/>
<dbReference type="Pfam" id="PF22624">
    <property type="entry name" value="AASDHPPT_N"/>
    <property type="match status" value="1"/>
</dbReference>
<accession>A0A1N6EBX1</accession>
<comment type="similarity">
    <text evidence="1">Belongs to the P-Pant transferase superfamily. Gsp/Sfp/HetI/AcpT family.</text>
</comment>
<dbReference type="Pfam" id="PF01648">
    <property type="entry name" value="ACPS"/>
    <property type="match status" value="1"/>
</dbReference>
<evidence type="ECO:0000256" key="1">
    <source>
        <dbReference type="ARBA" id="ARBA00010990"/>
    </source>
</evidence>
<dbReference type="InterPro" id="IPR037143">
    <property type="entry name" value="4-PPantetheinyl_Trfase_dom_sf"/>
</dbReference>
<evidence type="ECO:0000259" key="3">
    <source>
        <dbReference type="Pfam" id="PF01648"/>
    </source>
</evidence>
<dbReference type="GO" id="GO:0005829">
    <property type="term" value="C:cytosol"/>
    <property type="evidence" value="ECO:0007669"/>
    <property type="project" value="TreeGrafter"/>
</dbReference>
<reference evidence="6" key="1">
    <citation type="submission" date="2016-11" db="EMBL/GenBank/DDBJ databases">
        <authorList>
            <person name="Varghese N."/>
            <person name="Submissions S."/>
        </authorList>
    </citation>
    <scope>NUCLEOTIDE SEQUENCE [LARGE SCALE GENOMIC DNA]</scope>
    <source>
        <strain evidence="6">DSM 15292</strain>
    </source>
</reference>
<gene>
    <name evidence="5" type="ORF">SAMN05444394_1952</name>
</gene>
<feature type="domain" description="4'-phosphopantetheinyl transferase" evidence="3">
    <location>
        <begin position="129"/>
        <end position="228"/>
    </location>
</feature>
<evidence type="ECO:0000259" key="4">
    <source>
        <dbReference type="Pfam" id="PF22624"/>
    </source>
</evidence>
<feature type="domain" description="4'-phosphopantetheinyl transferase N-terminal" evidence="4">
    <location>
        <begin position="44"/>
        <end position="122"/>
    </location>
</feature>
<dbReference type="GO" id="GO:0008897">
    <property type="term" value="F:holo-[acyl-carrier-protein] synthase activity"/>
    <property type="evidence" value="ECO:0007669"/>
    <property type="project" value="InterPro"/>
</dbReference>
<dbReference type="EMBL" id="FSRC01000001">
    <property type="protein sequence ID" value="SIN80496.1"/>
    <property type="molecule type" value="Genomic_DNA"/>
</dbReference>
<dbReference type="PANTHER" id="PTHR12215">
    <property type="entry name" value="PHOSPHOPANTETHEINE TRANSFERASE"/>
    <property type="match status" value="1"/>
</dbReference>
<dbReference type="InterPro" id="IPR055066">
    <property type="entry name" value="AASDHPPT_N"/>
</dbReference>
<evidence type="ECO:0000256" key="2">
    <source>
        <dbReference type="ARBA" id="ARBA00022679"/>
    </source>
</evidence>